<evidence type="ECO:0000313" key="2">
    <source>
        <dbReference type="EMBL" id="KIM59306.1"/>
    </source>
</evidence>
<feature type="region of interest" description="Disordered" evidence="1">
    <location>
        <begin position="16"/>
        <end position="96"/>
    </location>
</feature>
<dbReference type="EMBL" id="KN822075">
    <property type="protein sequence ID" value="KIM59306.1"/>
    <property type="molecule type" value="Genomic_DNA"/>
</dbReference>
<organism evidence="2 3">
    <name type="scientific">Scleroderma citrinum Foug A</name>
    <dbReference type="NCBI Taxonomy" id="1036808"/>
    <lineage>
        <taxon>Eukaryota</taxon>
        <taxon>Fungi</taxon>
        <taxon>Dikarya</taxon>
        <taxon>Basidiomycota</taxon>
        <taxon>Agaricomycotina</taxon>
        <taxon>Agaricomycetes</taxon>
        <taxon>Agaricomycetidae</taxon>
        <taxon>Boletales</taxon>
        <taxon>Sclerodermatineae</taxon>
        <taxon>Sclerodermataceae</taxon>
        <taxon>Scleroderma</taxon>
    </lineage>
</organism>
<reference evidence="3" key="2">
    <citation type="submission" date="2015-01" db="EMBL/GenBank/DDBJ databases">
        <title>Evolutionary Origins and Diversification of the Mycorrhizal Mutualists.</title>
        <authorList>
            <consortium name="DOE Joint Genome Institute"/>
            <consortium name="Mycorrhizal Genomics Consortium"/>
            <person name="Kohler A."/>
            <person name="Kuo A."/>
            <person name="Nagy L.G."/>
            <person name="Floudas D."/>
            <person name="Copeland A."/>
            <person name="Barry K.W."/>
            <person name="Cichocki N."/>
            <person name="Veneault-Fourrey C."/>
            <person name="LaButti K."/>
            <person name="Lindquist E.A."/>
            <person name="Lipzen A."/>
            <person name="Lundell T."/>
            <person name="Morin E."/>
            <person name="Murat C."/>
            <person name="Riley R."/>
            <person name="Ohm R."/>
            <person name="Sun H."/>
            <person name="Tunlid A."/>
            <person name="Henrissat B."/>
            <person name="Grigoriev I.V."/>
            <person name="Hibbett D.S."/>
            <person name="Martin F."/>
        </authorList>
    </citation>
    <scope>NUCLEOTIDE SEQUENCE [LARGE SCALE GENOMIC DNA]</scope>
    <source>
        <strain evidence="3">Foug A</strain>
    </source>
</reference>
<proteinExistence type="predicted"/>
<dbReference type="Proteomes" id="UP000053989">
    <property type="component" value="Unassembled WGS sequence"/>
</dbReference>
<feature type="compositionally biased region" description="Low complexity" evidence="1">
    <location>
        <begin position="82"/>
        <end position="94"/>
    </location>
</feature>
<dbReference type="InParanoid" id="A0A0C3DTM7"/>
<evidence type="ECO:0000256" key="1">
    <source>
        <dbReference type="SAM" id="MobiDB-lite"/>
    </source>
</evidence>
<dbReference type="HOGENOM" id="CLU_060799_0_0_1"/>
<dbReference type="AlphaFoldDB" id="A0A0C3DTM7"/>
<gene>
    <name evidence="2" type="ORF">SCLCIDRAFT_27418</name>
</gene>
<feature type="compositionally biased region" description="Pro residues" evidence="1">
    <location>
        <begin position="43"/>
        <end position="60"/>
    </location>
</feature>
<reference evidence="2 3" key="1">
    <citation type="submission" date="2014-04" db="EMBL/GenBank/DDBJ databases">
        <authorList>
            <consortium name="DOE Joint Genome Institute"/>
            <person name="Kuo A."/>
            <person name="Kohler A."/>
            <person name="Nagy L.G."/>
            <person name="Floudas D."/>
            <person name="Copeland A."/>
            <person name="Barry K.W."/>
            <person name="Cichocki N."/>
            <person name="Veneault-Fourrey C."/>
            <person name="LaButti K."/>
            <person name="Lindquist E.A."/>
            <person name="Lipzen A."/>
            <person name="Lundell T."/>
            <person name="Morin E."/>
            <person name="Murat C."/>
            <person name="Sun H."/>
            <person name="Tunlid A."/>
            <person name="Henrissat B."/>
            <person name="Grigoriev I.V."/>
            <person name="Hibbett D.S."/>
            <person name="Martin F."/>
            <person name="Nordberg H.P."/>
            <person name="Cantor M.N."/>
            <person name="Hua S.X."/>
        </authorList>
    </citation>
    <scope>NUCLEOTIDE SEQUENCE [LARGE SCALE GENOMIC DNA]</scope>
    <source>
        <strain evidence="2 3">Foug A</strain>
    </source>
</reference>
<keyword evidence="3" id="KW-1185">Reference proteome</keyword>
<sequence>MSSTWIPGPVRSLPLLPVLNPFITPPPAPERNTMPDRVATPDQPLPLRYPPSLRQPPPSPVQGKPDKGKGRQQATPSPPPTGSVDPSPVPTTSSANLTPEQHVCLVQVLKRLDEWFACGWEPRVDKSHLRSLAEIFNSAEAVAEGGIADLRLANLAWRLADSEGWEKSAGSSIMGAIDIQVTVTKILYKDYGDALIDSFRSFLGQREAELGNSGRPSNVAGPPFSQATSHRDSKPVVPKRKGMREADYLLKRRLPAFLRTMRRARLSPNISPLLAEHLTGGGETSCLLSASPLPELTPSARNTPLLRSLTPRSFPLQPVVNFDISSLAAEPLPITTPSEDIGAFDATLLDTGPATMTEIVNHLMEDLLTREFCPILLDEDI</sequence>
<feature type="region of interest" description="Disordered" evidence="1">
    <location>
        <begin position="210"/>
        <end position="238"/>
    </location>
</feature>
<protein>
    <submittedName>
        <fullName evidence="2">Uncharacterized protein</fullName>
    </submittedName>
</protein>
<name>A0A0C3DTM7_9AGAM</name>
<accession>A0A0C3DTM7</accession>
<evidence type="ECO:0000313" key="3">
    <source>
        <dbReference type="Proteomes" id="UP000053989"/>
    </source>
</evidence>